<dbReference type="Proteomes" id="UP000297245">
    <property type="component" value="Unassembled WGS sequence"/>
</dbReference>
<protein>
    <submittedName>
        <fullName evidence="1">Uncharacterized protein</fullName>
    </submittedName>
</protein>
<dbReference type="OrthoDB" id="192832at2759"/>
<proteinExistence type="predicted"/>
<reference evidence="1 2" key="1">
    <citation type="journal article" date="2019" name="Nat. Ecol. Evol.">
        <title>Megaphylogeny resolves global patterns of mushroom evolution.</title>
        <authorList>
            <person name="Varga T."/>
            <person name="Krizsan K."/>
            <person name="Foldi C."/>
            <person name="Dima B."/>
            <person name="Sanchez-Garcia M."/>
            <person name="Sanchez-Ramirez S."/>
            <person name="Szollosi G.J."/>
            <person name="Szarkandi J.G."/>
            <person name="Papp V."/>
            <person name="Albert L."/>
            <person name="Andreopoulos W."/>
            <person name="Angelini C."/>
            <person name="Antonin V."/>
            <person name="Barry K.W."/>
            <person name="Bougher N.L."/>
            <person name="Buchanan P."/>
            <person name="Buyck B."/>
            <person name="Bense V."/>
            <person name="Catcheside P."/>
            <person name="Chovatia M."/>
            <person name="Cooper J."/>
            <person name="Damon W."/>
            <person name="Desjardin D."/>
            <person name="Finy P."/>
            <person name="Geml J."/>
            <person name="Haridas S."/>
            <person name="Hughes K."/>
            <person name="Justo A."/>
            <person name="Karasinski D."/>
            <person name="Kautmanova I."/>
            <person name="Kiss B."/>
            <person name="Kocsube S."/>
            <person name="Kotiranta H."/>
            <person name="LaButti K.M."/>
            <person name="Lechner B.E."/>
            <person name="Liimatainen K."/>
            <person name="Lipzen A."/>
            <person name="Lukacs Z."/>
            <person name="Mihaltcheva S."/>
            <person name="Morgado L.N."/>
            <person name="Niskanen T."/>
            <person name="Noordeloos M.E."/>
            <person name="Ohm R.A."/>
            <person name="Ortiz-Santana B."/>
            <person name="Ovrebo C."/>
            <person name="Racz N."/>
            <person name="Riley R."/>
            <person name="Savchenko A."/>
            <person name="Shiryaev A."/>
            <person name="Soop K."/>
            <person name="Spirin V."/>
            <person name="Szebenyi C."/>
            <person name="Tomsovsky M."/>
            <person name="Tulloss R.E."/>
            <person name="Uehling J."/>
            <person name="Grigoriev I.V."/>
            <person name="Vagvolgyi C."/>
            <person name="Papp T."/>
            <person name="Martin F.M."/>
            <person name="Miettinen O."/>
            <person name="Hibbett D.S."/>
            <person name="Nagy L.G."/>
        </authorList>
    </citation>
    <scope>NUCLEOTIDE SEQUENCE [LARGE SCALE GENOMIC DNA]</scope>
    <source>
        <strain evidence="1 2">CBS 962.96</strain>
    </source>
</reference>
<dbReference type="Gene3D" id="2.60.120.200">
    <property type="match status" value="1"/>
</dbReference>
<evidence type="ECO:0000313" key="1">
    <source>
        <dbReference type="EMBL" id="THU98360.1"/>
    </source>
</evidence>
<sequence length="105" mass="11494">MAYIQGPGCFLTPESNFTDTVVFARWAQPSYFFGDIRKATVKIIPTNGSRASYEEDFNLQGGGVFAMKWDENGIAVWSFFSAAVPADIIRGTPNPYTTGFTSSCS</sequence>
<evidence type="ECO:0000313" key="2">
    <source>
        <dbReference type="Proteomes" id="UP000297245"/>
    </source>
</evidence>
<keyword evidence="2" id="KW-1185">Reference proteome</keyword>
<gene>
    <name evidence="1" type="ORF">K435DRAFT_795744</name>
</gene>
<name>A0A4S8M858_DENBC</name>
<organism evidence="1 2">
    <name type="scientific">Dendrothele bispora (strain CBS 962.96)</name>
    <dbReference type="NCBI Taxonomy" id="1314807"/>
    <lineage>
        <taxon>Eukaryota</taxon>
        <taxon>Fungi</taxon>
        <taxon>Dikarya</taxon>
        <taxon>Basidiomycota</taxon>
        <taxon>Agaricomycotina</taxon>
        <taxon>Agaricomycetes</taxon>
        <taxon>Agaricomycetidae</taxon>
        <taxon>Agaricales</taxon>
        <taxon>Agaricales incertae sedis</taxon>
        <taxon>Dendrothele</taxon>
    </lineage>
</organism>
<dbReference type="EMBL" id="ML179137">
    <property type="protein sequence ID" value="THU98360.1"/>
    <property type="molecule type" value="Genomic_DNA"/>
</dbReference>
<dbReference type="AlphaFoldDB" id="A0A4S8M858"/>
<dbReference type="Pfam" id="PF26113">
    <property type="entry name" value="GH16_XgeA"/>
    <property type="match status" value="1"/>
</dbReference>
<accession>A0A4S8M858</accession>